<keyword evidence="6 10" id="KW-0784">Thiamine biosynthesis</keyword>
<dbReference type="UniPathway" id="UPA00060">
    <property type="reaction ID" value="UER00141"/>
</dbReference>
<dbReference type="InterPro" id="IPR034291">
    <property type="entry name" value="TMP_synthase"/>
</dbReference>
<feature type="binding site" evidence="10">
    <location>
        <begin position="191"/>
        <end position="193"/>
    </location>
    <ligand>
        <name>2-[(2R,5Z)-2-carboxy-4-methylthiazol-5(2H)-ylidene]ethyl phosphate</name>
        <dbReference type="ChEBI" id="CHEBI:62899"/>
    </ligand>
</feature>
<feature type="region of interest" description="Disordered" evidence="13">
    <location>
        <begin position="27"/>
        <end position="56"/>
    </location>
</feature>
<feature type="binding site" evidence="10">
    <location>
        <position position="222"/>
    </location>
    <ligand>
        <name>2-[(2R,5Z)-2-carboxy-4-methylthiazol-5(2H)-ylidene]ethyl phosphate</name>
        <dbReference type="ChEBI" id="CHEBI:62899"/>
    </ligand>
</feature>
<evidence type="ECO:0000256" key="5">
    <source>
        <dbReference type="ARBA" id="ARBA00022842"/>
    </source>
</evidence>
<protein>
    <recommendedName>
        <fullName evidence="10">Thiamine-phosphate synthase</fullName>
        <shortName evidence="10">TP synthase</shortName>
        <shortName evidence="10">TPS</shortName>
        <ecNumber evidence="10">2.5.1.3</ecNumber>
    </recommendedName>
    <alternativeName>
        <fullName evidence="10">Thiamine-phosphate pyrophosphorylase</fullName>
        <shortName evidence="10">TMP pyrophosphorylase</shortName>
        <shortName evidence="10">TMP-PPase</shortName>
    </alternativeName>
</protein>
<dbReference type="AlphaFoldDB" id="A0A2A9E5K6"/>
<evidence type="ECO:0000256" key="8">
    <source>
        <dbReference type="ARBA" id="ARBA00047851"/>
    </source>
</evidence>
<reference evidence="15 16" key="1">
    <citation type="submission" date="2017-10" db="EMBL/GenBank/DDBJ databases">
        <title>Sequencing the genomes of 1000 actinobacteria strains.</title>
        <authorList>
            <person name="Klenk H.-P."/>
        </authorList>
    </citation>
    <scope>NUCLEOTIDE SEQUENCE [LARGE SCALE GENOMIC DNA]</scope>
    <source>
        <strain evidence="15 16">DSM 18966</strain>
    </source>
</reference>
<dbReference type="SUPFAM" id="SSF51391">
    <property type="entry name" value="Thiamin phosphate synthase"/>
    <property type="match status" value="1"/>
</dbReference>
<accession>A0A2A9E5K6</accession>
<dbReference type="EMBL" id="PDJG01000001">
    <property type="protein sequence ID" value="PFG33936.1"/>
    <property type="molecule type" value="Genomic_DNA"/>
</dbReference>
<dbReference type="NCBIfam" id="TIGR00693">
    <property type="entry name" value="thiE"/>
    <property type="match status" value="1"/>
</dbReference>
<feature type="compositionally biased region" description="Basic and acidic residues" evidence="13">
    <location>
        <begin position="1"/>
        <end position="10"/>
    </location>
</feature>
<feature type="binding site" evidence="10">
    <location>
        <position position="194"/>
    </location>
    <ligand>
        <name>4-amino-2-methyl-5-(diphosphooxymethyl)pyrimidine</name>
        <dbReference type="ChEBI" id="CHEBI:57841"/>
    </ligand>
</feature>
<feature type="binding site" evidence="10">
    <location>
        <position position="164"/>
    </location>
    <ligand>
        <name>4-amino-2-methyl-5-(diphosphooxymethyl)pyrimidine</name>
        <dbReference type="ChEBI" id="CHEBI:57841"/>
    </ligand>
</feature>
<evidence type="ECO:0000256" key="11">
    <source>
        <dbReference type="RuleBase" id="RU003826"/>
    </source>
</evidence>
<evidence type="ECO:0000256" key="1">
    <source>
        <dbReference type="ARBA" id="ARBA00003814"/>
    </source>
</evidence>
<evidence type="ECO:0000256" key="4">
    <source>
        <dbReference type="ARBA" id="ARBA00022723"/>
    </source>
</evidence>
<keyword evidence="16" id="KW-1185">Reference proteome</keyword>
<dbReference type="Pfam" id="PF02581">
    <property type="entry name" value="TMP-TENI"/>
    <property type="match status" value="1"/>
</dbReference>
<comment type="caution">
    <text evidence="15">The sequence shown here is derived from an EMBL/GenBank/DDBJ whole genome shotgun (WGS) entry which is preliminary data.</text>
</comment>
<comment type="catalytic activity">
    <reaction evidence="9 10 11">
        <text>2-[(2R,5Z)-2-carboxy-4-methylthiazol-5(2H)-ylidene]ethyl phosphate + 4-amino-2-methyl-5-(diphosphooxymethyl)pyrimidine + 2 H(+) = thiamine phosphate + CO2 + diphosphate</text>
        <dbReference type="Rhea" id="RHEA:47844"/>
        <dbReference type="ChEBI" id="CHEBI:15378"/>
        <dbReference type="ChEBI" id="CHEBI:16526"/>
        <dbReference type="ChEBI" id="CHEBI:33019"/>
        <dbReference type="ChEBI" id="CHEBI:37575"/>
        <dbReference type="ChEBI" id="CHEBI:57841"/>
        <dbReference type="ChEBI" id="CHEBI:62899"/>
        <dbReference type="EC" id="2.5.1.3"/>
    </reaction>
</comment>
<comment type="catalytic activity">
    <reaction evidence="7 10 11">
        <text>4-methyl-5-(2-phosphooxyethyl)-thiazole + 4-amino-2-methyl-5-(diphosphooxymethyl)pyrimidine + H(+) = thiamine phosphate + diphosphate</text>
        <dbReference type="Rhea" id="RHEA:22328"/>
        <dbReference type="ChEBI" id="CHEBI:15378"/>
        <dbReference type="ChEBI" id="CHEBI:33019"/>
        <dbReference type="ChEBI" id="CHEBI:37575"/>
        <dbReference type="ChEBI" id="CHEBI:57841"/>
        <dbReference type="ChEBI" id="CHEBI:58296"/>
        <dbReference type="EC" id="2.5.1.3"/>
    </reaction>
</comment>
<evidence type="ECO:0000256" key="10">
    <source>
        <dbReference type="HAMAP-Rule" id="MF_00097"/>
    </source>
</evidence>
<evidence type="ECO:0000256" key="12">
    <source>
        <dbReference type="RuleBase" id="RU004253"/>
    </source>
</evidence>
<comment type="cofactor">
    <cofactor evidence="10">
        <name>Mg(2+)</name>
        <dbReference type="ChEBI" id="CHEBI:18420"/>
    </cofactor>
    <text evidence="10">Binds 1 Mg(2+) ion per subunit.</text>
</comment>
<evidence type="ECO:0000256" key="9">
    <source>
        <dbReference type="ARBA" id="ARBA00047883"/>
    </source>
</evidence>
<dbReference type="PANTHER" id="PTHR20857">
    <property type="entry name" value="THIAMINE-PHOSPHATE PYROPHOSPHORYLASE"/>
    <property type="match status" value="1"/>
</dbReference>
<dbReference type="GO" id="GO:0005737">
    <property type="term" value="C:cytoplasm"/>
    <property type="evidence" value="ECO:0007669"/>
    <property type="project" value="TreeGrafter"/>
</dbReference>
<keyword evidence="5 10" id="KW-0460">Magnesium</keyword>
<evidence type="ECO:0000256" key="3">
    <source>
        <dbReference type="ARBA" id="ARBA00022679"/>
    </source>
</evidence>
<feature type="binding site" evidence="10">
    <location>
        <position position="145"/>
    </location>
    <ligand>
        <name>Mg(2+)</name>
        <dbReference type="ChEBI" id="CHEBI:18420"/>
    </ligand>
</feature>
<proteinExistence type="inferred from homology"/>
<comment type="catalytic activity">
    <reaction evidence="8 10 11">
        <text>2-(2-carboxy-4-methylthiazol-5-yl)ethyl phosphate + 4-amino-2-methyl-5-(diphosphooxymethyl)pyrimidine + 2 H(+) = thiamine phosphate + CO2 + diphosphate</text>
        <dbReference type="Rhea" id="RHEA:47848"/>
        <dbReference type="ChEBI" id="CHEBI:15378"/>
        <dbReference type="ChEBI" id="CHEBI:16526"/>
        <dbReference type="ChEBI" id="CHEBI:33019"/>
        <dbReference type="ChEBI" id="CHEBI:37575"/>
        <dbReference type="ChEBI" id="CHEBI:57841"/>
        <dbReference type="ChEBI" id="CHEBI:62890"/>
        <dbReference type="EC" id="2.5.1.3"/>
    </reaction>
</comment>
<dbReference type="InterPro" id="IPR036206">
    <property type="entry name" value="ThiamineP_synth_sf"/>
</dbReference>
<feature type="domain" description="Thiamine phosphate synthase/TenI" evidence="14">
    <location>
        <begin position="61"/>
        <end position="245"/>
    </location>
</feature>
<dbReference type="GO" id="GO:0009228">
    <property type="term" value="P:thiamine biosynthetic process"/>
    <property type="evidence" value="ECO:0007669"/>
    <property type="project" value="UniProtKB-KW"/>
</dbReference>
<dbReference type="GO" id="GO:0004789">
    <property type="term" value="F:thiamine-phosphate diphosphorylase activity"/>
    <property type="evidence" value="ECO:0007669"/>
    <property type="project" value="UniProtKB-UniRule"/>
</dbReference>
<evidence type="ECO:0000256" key="2">
    <source>
        <dbReference type="ARBA" id="ARBA00005165"/>
    </source>
</evidence>
<comment type="caution">
    <text evidence="10">Lacks conserved residue(s) required for the propagation of feature annotation.</text>
</comment>
<name>A0A2A9E5K6_9MICO</name>
<evidence type="ECO:0000256" key="7">
    <source>
        <dbReference type="ARBA" id="ARBA00047334"/>
    </source>
</evidence>
<dbReference type="Gene3D" id="3.20.20.70">
    <property type="entry name" value="Aldolase class I"/>
    <property type="match status" value="1"/>
</dbReference>
<dbReference type="EC" id="2.5.1.3" evidence="10"/>
<keyword evidence="4 10" id="KW-0479">Metal-binding</keyword>
<dbReference type="InterPro" id="IPR022998">
    <property type="entry name" value="ThiamineP_synth_TenI"/>
</dbReference>
<dbReference type="PANTHER" id="PTHR20857:SF15">
    <property type="entry name" value="THIAMINE-PHOSPHATE SYNTHASE"/>
    <property type="match status" value="1"/>
</dbReference>
<sequence>MTQSRFDGRRNALSAPPVQGSRALVTLHFRTMAPTSDPTAQPTPSPRPSGSPRERLQDARLYLCTDARRDRRGGLDLLDLVRAALRGGVDIVQLRDRSLDVVEELELLAALRDLTDEHGALLAVNDRADVALAAGAAVLHTGQRDLPVPVARDLVGEKALLGRSTGGGAQAAAADADPDVDYFCVGPVRSTPTKPGRAAVGLDAVRQVAAGQPTTPWFAIGGVDLQNVRQVVEAGARRVVVVRAVTEAPDPEAAARGLRTALTRALADDAGRTSAGAGQA</sequence>
<evidence type="ECO:0000256" key="6">
    <source>
        <dbReference type="ARBA" id="ARBA00022977"/>
    </source>
</evidence>
<comment type="pathway">
    <text evidence="2 10 12">Cofactor biosynthesis; thiamine diphosphate biosynthesis; thiamine phosphate from 4-amino-2-methyl-5-diphosphomethylpyrimidine and 4-methyl-5-(2-phosphoethyl)-thiazole: step 1/1.</text>
</comment>
<keyword evidence="3 10" id="KW-0808">Transferase</keyword>
<feature type="binding site" evidence="10">
    <location>
        <position position="126"/>
    </location>
    <ligand>
        <name>Mg(2+)</name>
        <dbReference type="ChEBI" id="CHEBI:18420"/>
    </ligand>
</feature>
<dbReference type="Proteomes" id="UP000225548">
    <property type="component" value="Unassembled WGS sequence"/>
</dbReference>
<dbReference type="GO" id="GO:0000287">
    <property type="term" value="F:magnesium ion binding"/>
    <property type="evidence" value="ECO:0007669"/>
    <property type="project" value="UniProtKB-UniRule"/>
</dbReference>
<organism evidence="15 16">
    <name type="scientific">Sanguibacter antarcticus</name>
    <dbReference type="NCBI Taxonomy" id="372484"/>
    <lineage>
        <taxon>Bacteria</taxon>
        <taxon>Bacillati</taxon>
        <taxon>Actinomycetota</taxon>
        <taxon>Actinomycetes</taxon>
        <taxon>Micrococcales</taxon>
        <taxon>Sanguibacteraceae</taxon>
        <taxon>Sanguibacter</taxon>
    </lineage>
</organism>
<evidence type="ECO:0000313" key="15">
    <source>
        <dbReference type="EMBL" id="PFG33936.1"/>
    </source>
</evidence>
<feature type="binding site" evidence="10">
    <location>
        <position position="125"/>
    </location>
    <ligand>
        <name>4-amino-2-methyl-5-(diphosphooxymethyl)pyrimidine</name>
        <dbReference type="ChEBI" id="CHEBI:57841"/>
    </ligand>
</feature>
<gene>
    <name evidence="10" type="primary">thiE</name>
    <name evidence="15" type="ORF">ATL42_1835</name>
</gene>
<dbReference type="CDD" id="cd00564">
    <property type="entry name" value="TMP_TenI"/>
    <property type="match status" value="1"/>
</dbReference>
<evidence type="ECO:0000256" key="13">
    <source>
        <dbReference type="SAM" id="MobiDB-lite"/>
    </source>
</evidence>
<dbReference type="GO" id="GO:0009229">
    <property type="term" value="P:thiamine diphosphate biosynthetic process"/>
    <property type="evidence" value="ECO:0007669"/>
    <property type="project" value="UniProtKB-UniRule"/>
</dbReference>
<evidence type="ECO:0000313" key="16">
    <source>
        <dbReference type="Proteomes" id="UP000225548"/>
    </source>
</evidence>
<feature type="region of interest" description="Disordered" evidence="13">
    <location>
        <begin position="1"/>
        <end position="20"/>
    </location>
</feature>
<dbReference type="HAMAP" id="MF_00097">
    <property type="entry name" value="TMP_synthase"/>
    <property type="match status" value="1"/>
</dbReference>
<evidence type="ECO:0000259" key="14">
    <source>
        <dbReference type="Pfam" id="PF02581"/>
    </source>
</evidence>
<dbReference type="InterPro" id="IPR013785">
    <property type="entry name" value="Aldolase_TIM"/>
</dbReference>
<comment type="function">
    <text evidence="1 10">Condenses 4-methyl-5-(beta-hydroxyethyl)thiazole monophosphate (THZ-P) and 2-methyl-4-amino-5-hydroxymethyl pyrimidine pyrophosphate (HMP-PP) to form thiamine monophosphate (TMP).</text>
</comment>
<comment type="similarity">
    <text evidence="10 11">Belongs to the thiamine-phosphate synthase family.</text>
</comment>